<sequence>MKTSSLFTFFALCASLVFALPLGIPANIETGYNIKLRVRSARAVDEVVPGPAKPAAFKPSIETPRTRPVPELLSTLPDPAETSPSKRQLGILASSGEVIDQATSPLASEDGKKFIDLNMPQPN</sequence>
<feature type="region of interest" description="Disordered" evidence="1">
    <location>
        <begin position="53"/>
        <end position="87"/>
    </location>
</feature>
<keyword evidence="2" id="KW-0732">Signal</keyword>
<feature type="chain" id="PRO_5015454529" evidence="2">
    <location>
        <begin position="20"/>
        <end position="123"/>
    </location>
</feature>
<dbReference type="Proteomes" id="UP000237631">
    <property type="component" value="Unassembled WGS sequence"/>
</dbReference>
<proteinExistence type="predicted"/>
<protein>
    <submittedName>
        <fullName evidence="3">Uncharacterized protein</fullName>
    </submittedName>
</protein>
<evidence type="ECO:0000313" key="3">
    <source>
        <dbReference type="EMBL" id="PPJ50909.1"/>
    </source>
</evidence>
<name>A0A2S6BTW4_9PEZI</name>
<dbReference type="AlphaFoldDB" id="A0A2S6BTW4"/>
<dbReference type="EMBL" id="PNEN01001772">
    <property type="protein sequence ID" value="PPJ50909.1"/>
    <property type="molecule type" value="Genomic_DNA"/>
</dbReference>
<gene>
    <name evidence="3" type="ORF">CBER1_07604</name>
</gene>
<feature type="signal peptide" evidence="2">
    <location>
        <begin position="1"/>
        <end position="19"/>
    </location>
</feature>
<accession>A0A2S6BTW4</accession>
<evidence type="ECO:0000256" key="2">
    <source>
        <dbReference type="SAM" id="SignalP"/>
    </source>
</evidence>
<evidence type="ECO:0000256" key="1">
    <source>
        <dbReference type="SAM" id="MobiDB-lite"/>
    </source>
</evidence>
<organism evidence="3 4">
    <name type="scientific">Cercospora berteroae</name>
    <dbReference type="NCBI Taxonomy" id="357750"/>
    <lineage>
        <taxon>Eukaryota</taxon>
        <taxon>Fungi</taxon>
        <taxon>Dikarya</taxon>
        <taxon>Ascomycota</taxon>
        <taxon>Pezizomycotina</taxon>
        <taxon>Dothideomycetes</taxon>
        <taxon>Dothideomycetidae</taxon>
        <taxon>Mycosphaerellales</taxon>
        <taxon>Mycosphaerellaceae</taxon>
        <taxon>Cercospora</taxon>
    </lineage>
</organism>
<keyword evidence="4" id="KW-1185">Reference proteome</keyword>
<dbReference type="OrthoDB" id="3634665at2759"/>
<evidence type="ECO:0000313" key="4">
    <source>
        <dbReference type="Proteomes" id="UP000237631"/>
    </source>
</evidence>
<reference evidence="4" key="1">
    <citation type="journal article" date="2017" name="bioRxiv">
        <title>Conservation of a gene cluster reveals novel cercosporin biosynthetic mechanisms and extends production to the genus Colletotrichum.</title>
        <authorList>
            <person name="de Jonge R."/>
            <person name="Ebert M.K."/>
            <person name="Huitt-Roehl C.R."/>
            <person name="Pal P."/>
            <person name="Suttle J.C."/>
            <person name="Spanner R.E."/>
            <person name="Neubauer J.D."/>
            <person name="Jurick W.M.II."/>
            <person name="Stott K.A."/>
            <person name="Secor G.A."/>
            <person name="Thomma B.P.H.J."/>
            <person name="Van de Peer Y."/>
            <person name="Townsend C.A."/>
            <person name="Bolton M.D."/>
        </authorList>
    </citation>
    <scope>NUCLEOTIDE SEQUENCE [LARGE SCALE GENOMIC DNA]</scope>
    <source>
        <strain evidence="4">CBS538.71</strain>
    </source>
</reference>
<comment type="caution">
    <text evidence="3">The sequence shown here is derived from an EMBL/GenBank/DDBJ whole genome shotgun (WGS) entry which is preliminary data.</text>
</comment>